<keyword evidence="3" id="KW-0813">Transport</keyword>
<keyword evidence="4" id="KW-1003">Cell membrane</keyword>
<dbReference type="InterPro" id="IPR006043">
    <property type="entry name" value="NCS2"/>
</dbReference>
<feature type="transmembrane region" description="Helical" evidence="8">
    <location>
        <begin position="261"/>
        <end position="281"/>
    </location>
</feature>
<dbReference type="InterPro" id="IPR017588">
    <property type="entry name" value="UacT-like"/>
</dbReference>
<dbReference type="NCBIfam" id="TIGR03173">
    <property type="entry name" value="pbuX"/>
    <property type="match status" value="1"/>
</dbReference>
<dbReference type="NCBIfam" id="NF037981">
    <property type="entry name" value="NCS2_1"/>
    <property type="match status" value="1"/>
</dbReference>
<keyword evidence="5 8" id="KW-0812">Transmembrane</keyword>
<proteinExistence type="inferred from homology"/>
<dbReference type="Pfam" id="PF00860">
    <property type="entry name" value="Xan_ur_permease"/>
    <property type="match status" value="1"/>
</dbReference>
<sequence>MSTQSAELDAIEKASATAPRNSELIYRLEDRPPLPQTLFAASQHLLAMFVAVITPALLICQALGLPAQDTQHIISMSLFASGLASILQIKTWGPVGSGLLSIQGTSFNFVSPLIMGGLALKNGGADVPTMMAALFGTLMVASCTEILLSRVLHLARRIITPLVSGIVVMIIGLSLIQVGLTSIGGGYAAMNDHTFGEPKNLLLAGAVLVVIILLNRQRNPYLRVASLVIAMAVGYLLAWAMGMLPETQPVTQSAITIPTPLYYGLGFDWNLLLPLMLIFMVTSLETIGDITATSDVSEQPVSGPLYMRRLKGGVLANGLNSMLSAVFNTFPNSCFGQNNGVIQLTGVASRYVGFVVALMLIVLGLFPAVAGFVQHIPEPVLGGATIVMFGTIAASGVRIVSREPLNRRAIMIMALSLAVGMGVSQQPLILQFAPDWLKTLLSSGIAAGGITAIVLNLLFPPEK</sequence>
<feature type="transmembrane region" description="Helical" evidence="8">
    <location>
        <begin position="221"/>
        <end position="241"/>
    </location>
</feature>
<evidence type="ECO:0000256" key="8">
    <source>
        <dbReference type="SAM" id="Phobius"/>
    </source>
</evidence>
<dbReference type="NCBIfam" id="TIGR00801">
    <property type="entry name" value="ncs2"/>
    <property type="match status" value="1"/>
</dbReference>
<feature type="transmembrane region" description="Helical" evidence="8">
    <location>
        <begin position="379"/>
        <end position="397"/>
    </location>
</feature>
<evidence type="ECO:0000313" key="10">
    <source>
        <dbReference type="Proteomes" id="UP001589792"/>
    </source>
</evidence>
<keyword evidence="7 8" id="KW-0472">Membrane</keyword>
<evidence type="ECO:0000256" key="5">
    <source>
        <dbReference type="ARBA" id="ARBA00022692"/>
    </source>
</evidence>
<protein>
    <submittedName>
        <fullName evidence="9">NCS2 family protein</fullName>
    </submittedName>
</protein>
<evidence type="ECO:0000256" key="2">
    <source>
        <dbReference type="ARBA" id="ARBA00008821"/>
    </source>
</evidence>
<feature type="transmembrane region" description="Helical" evidence="8">
    <location>
        <begin position="198"/>
        <end position="214"/>
    </location>
</feature>
<comment type="similarity">
    <text evidence="2">Belongs to the nucleobase:cation symporter-2 (NCS2) (TC 2.A.40) family.</text>
</comment>
<keyword evidence="6 8" id="KW-1133">Transmembrane helix</keyword>
<evidence type="ECO:0000256" key="7">
    <source>
        <dbReference type="ARBA" id="ARBA00023136"/>
    </source>
</evidence>
<dbReference type="Proteomes" id="UP001589792">
    <property type="component" value="Unassembled WGS sequence"/>
</dbReference>
<reference evidence="9 10" key="1">
    <citation type="submission" date="2024-09" db="EMBL/GenBank/DDBJ databases">
        <authorList>
            <person name="Sun Q."/>
            <person name="Mori K."/>
        </authorList>
    </citation>
    <scope>NUCLEOTIDE SEQUENCE [LARGE SCALE GENOMIC DNA]</scope>
    <source>
        <strain evidence="9 10">CCM 8626</strain>
    </source>
</reference>
<gene>
    <name evidence="9" type="ORF">ACFFJ3_22170</name>
</gene>
<dbReference type="PROSITE" id="PS01116">
    <property type="entry name" value="XANTH_URACIL_PERMASE"/>
    <property type="match status" value="1"/>
</dbReference>
<evidence type="ECO:0000256" key="6">
    <source>
        <dbReference type="ARBA" id="ARBA00022989"/>
    </source>
</evidence>
<evidence type="ECO:0000256" key="4">
    <source>
        <dbReference type="ARBA" id="ARBA00022475"/>
    </source>
</evidence>
<feature type="transmembrane region" description="Helical" evidence="8">
    <location>
        <begin position="159"/>
        <end position="178"/>
    </location>
</feature>
<evidence type="ECO:0000256" key="3">
    <source>
        <dbReference type="ARBA" id="ARBA00022448"/>
    </source>
</evidence>
<dbReference type="EMBL" id="JBHLXG010000037">
    <property type="protein sequence ID" value="MFC0229163.1"/>
    <property type="molecule type" value="Genomic_DNA"/>
</dbReference>
<dbReference type="PANTHER" id="PTHR42810">
    <property type="entry name" value="PURINE PERMEASE C1399.01C-RELATED"/>
    <property type="match status" value="1"/>
</dbReference>
<feature type="transmembrane region" description="Helical" evidence="8">
    <location>
        <begin position="99"/>
        <end position="120"/>
    </location>
</feature>
<feature type="transmembrane region" description="Helical" evidence="8">
    <location>
        <begin position="45"/>
        <end position="64"/>
    </location>
</feature>
<accession>A0ABV6EJY6</accession>
<comment type="subcellular location">
    <subcellularLocation>
        <location evidence="1">Cell membrane</location>
        <topology evidence="1">Multi-pass membrane protein</topology>
    </subcellularLocation>
</comment>
<feature type="transmembrane region" description="Helical" evidence="8">
    <location>
        <begin position="409"/>
        <end position="428"/>
    </location>
</feature>
<feature type="transmembrane region" description="Helical" evidence="8">
    <location>
        <begin position="132"/>
        <end position="152"/>
    </location>
</feature>
<organism evidence="9 10">
    <name type="scientific">Serratia aquatilis</name>
    <dbReference type="NCBI Taxonomy" id="1737515"/>
    <lineage>
        <taxon>Bacteria</taxon>
        <taxon>Pseudomonadati</taxon>
        <taxon>Pseudomonadota</taxon>
        <taxon>Gammaproteobacteria</taxon>
        <taxon>Enterobacterales</taxon>
        <taxon>Yersiniaceae</taxon>
        <taxon>Serratia</taxon>
    </lineage>
</organism>
<feature type="transmembrane region" description="Helical" evidence="8">
    <location>
        <begin position="440"/>
        <end position="459"/>
    </location>
</feature>
<dbReference type="InterPro" id="IPR006042">
    <property type="entry name" value="Xan_ur_permease"/>
</dbReference>
<dbReference type="RefSeq" id="WP_380679894.1">
    <property type="nucleotide sequence ID" value="NZ_CP173186.1"/>
</dbReference>
<name>A0ABV6EJY6_9GAMM</name>
<keyword evidence="10" id="KW-1185">Reference proteome</keyword>
<evidence type="ECO:0000313" key="9">
    <source>
        <dbReference type="EMBL" id="MFC0229163.1"/>
    </source>
</evidence>
<dbReference type="PANTHER" id="PTHR42810:SF2">
    <property type="entry name" value="PURINE PERMEASE C1399.01C-RELATED"/>
    <property type="match status" value="1"/>
</dbReference>
<feature type="transmembrane region" description="Helical" evidence="8">
    <location>
        <begin position="351"/>
        <end position="373"/>
    </location>
</feature>
<comment type="caution">
    <text evidence="9">The sequence shown here is derived from an EMBL/GenBank/DDBJ whole genome shotgun (WGS) entry which is preliminary data.</text>
</comment>
<evidence type="ECO:0000256" key="1">
    <source>
        <dbReference type="ARBA" id="ARBA00004651"/>
    </source>
</evidence>